<dbReference type="OrthoDB" id="1708823at2759"/>
<keyword evidence="2" id="KW-1185">Reference proteome</keyword>
<dbReference type="Proteomes" id="UP000006310">
    <property type="component" value="Chromosome 12"/>
</dbReference>
<evidence type="ECO:0000313" key="2">
    <source>
        <dbReference type="Proteomes" id="UP000006310"/>
    </source>
</evidence>
<dbReference type="KEGG" id="kng:KNAG_0L00400"/>
<accession>J7RS00</accession>
<dbReference type="EMBL" id="HE978325">
    <property type="protein sequence ID" value="CCK72663.1"/>
    <property type="molecule type" value="Genomic_DNA"/>
</dbReference>
<dbReference type="Gene3D" id="3.40.50.12550">
    <property type="entry name" value="Ubiquitin-activating enzyme E1, inactive adenylation domain, subdomain 2"/>
    <property type="match status" value="1"/>
</dbReference>
<dbReference type="AlphaFoldDB" id="J7RS00"/>
<gene>
    <name evidence="1" type="primary">KNAG0L00400</name>
    <name evidence="1" type="ordered locus">KNAG_0L00400</name>
</gene>
<dbReference type="OMA" id="KLITHQY"/>
<evidence type="ECO:0000313" key="1">
    <source>
        <dbReference type="EMBL" id="CCK72663.1"/>
    </source>
</evidence>
<dbReference type="SUPFAM" id="SSF69572">
    <property type="entry name" value="Activating enzymes of the ubiquitin-like proteins"/>
    <property type="match status" value="1"/>
</dbReference>
<dbReference type="GeneID" id="34528437"/>
<proteinExistence type="predicted"/>
<protein>
    <submittedName>
        <fullName evidence="1">Uncharacterized protein</fullName>
    </submittedName>
</protein>
<dbReference type="RefSeq" id="XP_022466908.1">
    <property type="nucleotide sequence ID" value="XM_022610631.1"/>
</dbReference>
<name>J7RS00_HUIN7</name>
<dbReference type="GO" id="GO:0045116">
    <property type="term" value="P:protein neddylation"/>
    <property type="evidence" value="ECO:0007669"/>
    <property type="project" value="EnsemblFungi"/>
</dbReference>
<dbReference type="eggNOG" id="KOG2016">
    <property type="taxonomic scope" value="Eukaryota"/>
</dbReference>
<dbReference type="InterPro" id="IPR035985">
    <property type="entry name" value="Ubiquitin-activating_enz"/>
</dbReference>
<reference evidence="2" key="2">
    <citation type="submission" date="2012-08" db="EMBL/GenBank/DDBJ databases">
        <title>Genome sequence of Kazachstania naganishii.</title>
        <authorList>
            <person name="Gordon J.L."/>
            <person name="Armisen D."/>
            <person name="Proux-Wera E."/>
            <person name="OhEigeartaigh S.S."/>
            <person name="Byrne K.P."/>
            <person name="Wolfe K.H."/>
        </authorList>
    </citation>
    <scope>NUCLEOTIDE SEQUENCE [LARGE SCALE GENOMIC DNA]</scope>
    <source>
        <strain evidence="2">ATCC MYA-139 / BCRC 22969 / CBS 8797 / CCRC 22969 / KCTC 17520 / NBRC 10181 / NCYC 3082</strain>
    </source>
</reference>
<dbReference type="GO" id="GO:0019781">
    <property type="term" value="F:NEDD8 activating enzyme activity"/>
    <property type="evidence" value="ECO:0007669"/>
    <property type="project" value="EnsemblFungi"/>
</dbReference>
<dbReference type="HOGENOM" id="CLU_019618_2_0_1"/>
<reference evidence="1 2" key="1">
    <citation type="journal article" date="2011" name="Proc. Natl. Acad. Sci. U.S.A.">
        <title>Evolutionary erosion of yeast sex chromosomes by mating-type switching accidents.</title>
        <authorList>
            <person name="Gordon J.L."/>
            <person name="Armisen D."/>
            <person name="Proux-Wera E."/>
            <person name="Oheigeartaigh S.S."/>
            <person name="Byrne K.P."/>
            <person name="Wolfe K.H."/>
        </authorList>
    </citation>
    <scope>NUCLEOTIDE SEQUENCE [LARGE SCALE GENOMIC DNA]</scope>
    <source>
        <strain evidence="2">ATCC MYA-139 / BCRC 22969 / CBS 8797 / CCRC 22969 / KCTC 17520 / NBRC 10181 / NCYC 3082</strain>
    </source>
</reference>
<organism evidence="1 2">
    <name type="scientific">Huiozyma naganishii (strain ATCC MYA-139 / BCRC 22969 / CBS 8797 / KCTC 17520 / NBRC 10181 / NCYC 3082 / Yp74L-3)</name>
    <name type="common">Yeast</name>
    <name type="synonym">Kazachstania naganishii</name>
    <dbReference type="NCBI Taxonomy" id="1071383"/>
    <lineage>
        <taxon>Eukaryota</taxon>
        <taxon>Fungi</taxon>
        <taxon>Dikarya</taxon>
        <taxon>Ascomycota</taxon>
        <taxon>Saccharomycotina</taxon>
        <taxon>Saccharomycetes</taxon>
        <taxon>Saccharomycetales</taxon>
        <taxon>Saccharomycetaceae</taxon>
        <taxon>Huiozyma</taxon>
    </lineage>
</organism>
<dbReference type="GO" id="GO:0120123">
    <property type="term" value="C:ubiquitin activating enzyme complex"/>
    <property type="evidence" value="ECO:0007669"/>
    <property type="project" value="EnsemblFungi"/>
</dbReference>
<dbReference type="Gene3D" id="3.40.50.720">
    <property type="entry name" value="NAD(P)-binding Rossmann-like Domain"/>
    <property type="match status" value="1"/>
</dbReference>
<dbReference type="STRING" id="1071383.J7RS00"/>
<sequence>MDRYDRQVRLWGNAGQDLVRRSHLCVVSRGETPLLQEILKNYVLLGGSRITLYLDAEGGRSNHLLYGDLREALAPLNPEPLELTTHRVNLNSFVIPNSERYSAIVQVGLPVGLRHEGDLSPPVIHCFARGLCGYVHLQLSEPHLLLDPRNEYTIPSLRLDNPWGELSQYMDSIHVEQMDDVQLSQLPFAVLLYKTLNTRRAATTAAQLKTVLAETYLHGLNPRAQSDLNYAEAVRFAHLAFTKNRQDGLLNRLTRDVCPLLEQENKLGFQDTMNQYIATLLSTLKRYADMHNGHFPLDATLPDMESTTHNYNALKRVYEAKAAKDLADFKKLIPGDIEIPEHVIDEFCRNTKTTELFEPLGVCRGPPDSSAPPLLDALKRCQEGKTVDLPQLNVTFSYPTETYIAGLVTQELVKLITHQFVPIDNCFVYDALDPQNMATCRL</sequence>